<organism evidence="2 3">
    <name type="scientific">Geobacillus stearothermophilus</name>
    <name type="common">Bacillus stearothermophilus</name>
    <dbReference type="NCBI Taxonomy" id="1422"/>
    <lineage>
        <taxon>Bacteria</taxon>
        <taxon>Bacillati</taxon>
        <taxon>Bacillota</taxon>
        <taxon>Bacilli</taxon>
        <taxon>Bacillales</taxon>
        <taxon>Anoxybacillaceae</taxon>
        <taxon>Geobacillus</taxon>
    </lineage>
</organism>
<dbReference type="InterPro" id="IPR041164">
    <property type="entry name" value="LDcluster4"/>
</dbReference>
<evidence type="ECO:0000313" key="4">
    <source>
        <dbReference type="Proteomes" id="UP000773850"/>
    </source>
</evidence>
<sequence>MFCGSSNGNDGRYKEAAKALGTFLARSGITLIYGGGTRGLMGEVAEAALRHQGRVVGIIPLKVLEKHTGGTRLDSPFAIYGLR</sequence>
<dbReference type="PANTHER" id="PTHR31223">
    <property type="entry name" value="LOG FAMILY PROTEIN YJL055W"/>
    <property type="match status" value="1"/>
</dbReference>
<name>A0A150NE82_GEOSE</name>
<protein>
    <submittedName>
        <fullName evidence="1">Lysine decarboxylase family</fullName>
    </submittedName>
</protein>
<gene>
    <name evidence="2" type="ORF">B4114_0278</name>
    <name evidence="1" type="ORF">GS8_3266</name>
</gene>
<dbReference type="AlphaFoldDB" id="A0A150NE82"/>
<dbReference type="SUPFAM" id="SSF102405">
    <property type="entry name" value="MCP/YpsA-like"/>
    <property type="match status" value="1"/>
</dbReference>
<proteinExistence type="predicted"/>
<evidence type="ECO:0000313" key="3">
    <source>
        <dbReference type="Proteomes" id="UP000075517"/>
    </source>
</evidence>
<dbReference type="EMBL" id="LUCS01000035">
    <property type="protein sequence ID" value="KAF6509438.1"/>
    <property type="molecule type" value="Genomic_DNA"/>
</dbReference>
<dbReference type="PATRIC" id="fig|1422.17.peg.1829"/>
<dbReference type="EMBL" id="LQYY01000020">
    <property type="protein sequence ID" value="KYD34993.1"/>
    <property type="molecule type" value="Genomic_DNA"/>
</dbReference>
<dbReference type="Gene3D" id="3.40.50.450">
    <property type="match status" value="1"/>
</dbReference>
<reference evidence="1 4" key="2">
    <citation type="submission" date="2016-03" db="EMBL/GenBank/DDBJ databases">
        <title>Spore heat resistance.</title>
        <authorList>
            <person name="Boekhorst J."/>
            <person name="Berendsen E.M."/>
            <person name="Wells-Bennik M.H."/>
            <person name="Kuipers O.P."/>
        </authorList>
    </citation>
    <scope>NUCLEOTIDE SEQUENCE [LARGE SCALE GENOMIC DNA]</scope>
    <source>
        <strain evidence="1 4">GS8</strain>
    </source>
</reference>
<dbReference type="Proteomes" id="UP000773850">
    <property type="component" value="Unassembled WGS sequence"/>
</dbReference>
<accession>A0A150NE82</accession>
<comment type="caution">
    <text evidence="2">The sequence shown here is derived from an EMBL/GenBank/DDBJ whole genome shotgun (WGS) entry which is preliminary data.</text>
</comment>
<evidence type="ECO:0000313" key="1">
    <source>
        <dbReference type="EMBL" id="KAF6509438.1"/>
    </source>
</evidence>
<dbReference type="Pfam" id="PF18306">
    <property type="entry name" value="LDcluster4"/>
    <property type="match status" value="1"/>
</dbReference>
<reference evidence="2 3" key="1">
    <citation type="submission" date="2016-01" db="EMBL/GenBank/DDBJ databases">
        <title>Draft Genome Sequences of Seven Thermophilic Sporeformers Isolated from Foods.</title>
        <authorList>
            <person name="Berendsen E.M."/>
            <person name="Wells-Bennik M.H."/>
            <person name="Krawcyk A.O."/>
            <person name="De Jong A."/>
            <person name="Holsappel S."/>
            <person name="Eijlander R.T."/>
            <person name="Kuipers O.P."/>
        </authorList>
    </citation>
    <scope>NUCLEOTIDE SEQUENCE [LARGE SCALE GENOMIC DNA]</scope>
    <source>
        <strain evidence="2 3">B4114</strain>
    </source>
</reference>
<evidence type="ECO:0000313" key="2">
    <source>
        <dbReference type="EMBL" id="KYD34993.1"/>
    </source>
</evidence>
<dbReference type="Proteomes" id="UP000075517">
    <property type="component" value="Unassembled WGS sequence"/>
</dbReference>
<keyword evidence="4" id="KW-1185">Reference proteome</keyword>